<proteinExistence type="predicted"/>
<sequence length="167" mass="18583">MEGWHVLRDEIPAEPTVSYWTQPFPSSQSSQSQELSVSLAEAVQQLLILACRECPHLHHLNKSSVRKKALYKSSTLSEIKKAEALVKAAINEQSAYNNRLFDNPRRDVMKARDGSFRRRNTNIPKYKVDSTVAAAVALLAGLQAAQVVTNTSSARPQSSTRLVYTSK</sequence>
<evidence type="ECO:0000313" key="1">
    <source>
        <dbReference type="EMBL" id="KAF4201866.1"/>
    </source>
</evidence>
<evidence type="ECO:0000313" key="2">
    <source>
        <dbReference type="Proteomes" id="UP000649114"/>
    </source>
</evidence>
<reference evidence="1" key="1">
    <citation type="journal article" date="2020" name="bioRxiv">
        <title>Genomic and phenotypic heterogeneity of clinical isolates of the human pathogens Aspergillus fumigatus, Aspergillus lentulus and Aspergillus fumigatiaffinis.</title>
        <authorList>
            <person name="dos Santos R.A.C."/>
            <person name="Steenwyk J.L."/>
            <person name="Rivero-Menendez O."/>
            <person name="Mead M.E."/>
            <person name="Silva L.P."/>
            <person name="Bastos R.W."/>
            <person name="Alastruey-Izquierdo A."/>
            <person name="Goldman G.H."/>
            <person name="Rokas A."/>
        </authorList>
    </citation>
    <scope>NUCLEOTIDE SEQUENCE</scope>
    <source>
        <strain evidence="1">CNM-CM8927</strain>
    </source>
</reference>
<dbReference type="EMBL" id="JAAAPU010000124">
    <property type="protein sequence ID" value="KAF4201866.1"/>
    <property type="molecule type" value="Genomic_DNA"/>
</dbReference>
<name>A0AAN6BLN9_ASPLE</name>
<dbReference type="AlphaFoldDB" id="A0AAN6BLN9"/>
<comment type="caution">
    <text evidence="1">The sequence shown here is derived from an EMBL/GenBank/DDBJ whole genome shotgun (WGS) entry which is preliminary data.</text>
</comment>
<gene>
    <name evidence="1" type="ORF">CNMCM8927_000954</name>
</gene>
<reference evidence="1" key="2">
    <citation type="submission" date="2020-04" db="EMBL/GenBank/DDBJ databases">
        <authorList>
            <person name="Santos R.A.C."/>
            <person name="Steenwyk J.L."/>
            <person name="Rivero-Menendez O."/>
            <person name="Mead M.E."/>
            <person name="Silva L.P."/>
            <person name="Bastos R.W."/>
            <person name="Alastruey-Izquierdo A."/>
            <person name="Goldman G.H."/>
            <person name="Rokas A."/>
        </authorList>
    </citation>
    <scope>NUCLEOTIDE SEQUENCE</scope>
    <source>
        <strain evidence="1">CNM-CM8927</strain>
    </source>
</reference>
<accession>A0AAN6BLN9</accession>
<protein>
    <submittedName>
        <fullName evidence="1">Uncharacterized protein</fullName>
    </submittedName>
</protein>
<organism evidence="1 2">
    <name type="scientific">Aspergillus lentulus</name>
    <dbReference type="NCBI Taxonomy" id="293939"/>
    <lineage>
        <taxon>Eukaryota</taxon>
        <taxon>Fungi</taxon>
        <taxon>Dikarya</taxon>
        <taxon>Ascomycota</taxon>
        <taxon>Pezizomycotina</taxon>
        <taxon>Eurotiomycetes</taxon>
        <taxon>Eurotiomycetidae</taxon>
        <taxon>Eurotiales</taxon>
        <taxon>Aspergillaceae</taxon>
        <taxon>Aspergillus</taxon>
        <taxon>Aspergillus subgen. Fumigati</taxon>
    </lineage>
</organism>
<dbReference type="Proteomes" id="UP000649114">
    <property type="component" value="Unassembled WGS sequence"/>
</dbReference>